<sequence>MVVHDVLTIGRCGVDIYPLQTNCTLEEVTTFGKFLGGSPTNVAVAAARLGEDCATLTGVGDDPFGRWVRLEMRRLGVSDEYVIVDDTLNTPVTFCEIIPPEHFPFFFYREPSAPDLQIKDSDLDEDQVREAKLLWVSGTGLCEDPSYSTHMSALAMRGRKDHTVFDMDWRPMFWESVDLARQRYAEVLEYATVAVGNVEECEIAVGETDPHAAATALLERGVQIAVVKQGSKGTLAKSSAEEFFIPAMNTTVVNGAGAGDAFGGSLVHGLLQGWSLEKTIRYANTAGAIVTSRIECSTAMPTQDEIEQVLAANHTDALLDTPKSVESNQ</sequence>
<dbReference type="PRINTS" id="PR00990">
    <property type="entry name" value="RIBOKINASE"/>
</dbReference>
<proteinExistence type="inferred from homology"/>
<evidence type="ECO:0000313" key="7">
    <source>
        <dbReference type="EMBL" id="MDY5140959.1"/>
    </source>
</evidence>
<evidence type="ECO:0000313" key="8">
    <source>
        <dbReference type="EMBL" id="MDY5146630.1"/>
    </source>
</evidence>
<dbReference type="GO" id="GO:0005524">
    <property type="term" value="F:ATP binding"/>
    <property type="evidence" value="ECO:0007669"/>
    <property type="project" value="UniProtKB-KW"/>
</dbReference>
<name>A0AAW9HDC2_9ACTO</name>
<accession>A0AAW9HDC2</accession>
<evidence type="ECO:0000256" key="4">
    <source>
        <dbReference type="ARBA" id="ARBA00022777"/>
    </source>
</evidence>
<dbReference type="Gene3D" id="3.40.1190.20">
    <property type="match status" value="1"/>
</dbReference>
<comment type="caution">
    <text evidence="7">The sequence shown here is derived from an EMBL/GenBank/DDBJ whole genome shotgun (WGS) entry which is preliminary data.</text>
</comment>
<dbReference type="SUPFAM" id="SSF53613">
    <property type="entry name" value="Ribokinase-like"/>
    <property type="match status" value="1"/>
</dbReference>
<dbReference type="InterPro" id="IPR002139">
    <property type="entry name" value="Ribo/fructo_kinase"/>
</dbReference>
<evidence type="ECO:0000256" key="3">
    <source>
        <dbReference type="ARBA" id="ARBA00022741"/>
    </source>
</evidence>
<keyword evidence="4" id="KW-0418">Kinase</keyword>
<dbReference type="Gene3D" id="2.20.150.10">
    <property type="entry name" value="putative 5-dehydro-2- deoxygluconokinase"/>
    <property type="match status" value="1"/>
</dbReference>
<dbReference type="GO" id="GO:0047590">
    <property type="term" value="F:5-dehydro-2-deoxygluconokinase activity"/>
    <property type="evidence" value="ECO:0007669"/>
    <property type="project" value="UniProtKB-EC"/>
</dbReference>
<evidence type="ECO:0000313" key="9">
    <source>
        <dbReference type="Proteomes" id="UP001284901"/>
    </source>
</evidence>
<dbReference type="Pfam" id="PF00294">
    <property type="entry name" value="PfkB"/>
    <property type="match status" value="1"/>
</dbReference>
<dbReference type="EC" id="2.7.1.92" evidence="7"/>
<dbReference type="Proteomes" id="UP001284901">
    <property type="component" value="Unassembled WGS sequence"/>
</dbReference>
<dbReference type="EMBL" id="JAWNFY010000016">
    <property type="protein sequence ID" value="MDY5146630.1"/>
    <property type="molecule type" value="Genomic_DNA"/>
</dbReference>
<dbReference type="PANTHER" id="PTHR43085">
    <property type="entry name" value="HEXOKINASE FAMILY MEMBER"/>
    <property type="match status" value="1"/>
</dbReference>
<dbReference type="RefSeq" id="WP_087071188.1">
    <property type="nucleotide sequence ID" value="NZ_CAUPFC010000009.1"/>
</dbReference>
<dbReference type="GeneID" id="92814394"/>
<dbReference type="NCBIfam" id="TIGR04382">
    <property type="entry name" value="myo_inos_iolC_N"/>
    <property type="match status" value="1"/>
</dbReference>
<gene>
    <name evidence="7" type="primary">iolC</name>
    <name evidence="7" type="ORF">R6G74_06505</name>
    <name evidence="8" type="ORF">R6P33_06325</name>
</gene>
<dbReference type="InterPro" id="IPR011611">
    <property type="entry name" value="PfkB_dom"/>
</dbReference>
<dbReference type="AlphaFoldDB" id="A0AAW9HDC2"/>
<reference evidence="7 9" key="1">
    <citation type="submission" date="2023-10" db="EMBL/GenBank/DDBJ databases">
        <title>Whole Genome based description of the genera Actinobaculum and Actinotignum reveals a complex phylogenetic relationship within the species included in the genus Actinotignum.</title>
        <authorList>
            <person name="Jensen C.S."/>
            <person name="Dargis R."/>
            <person name="Kemp M."/>
            <person name="Christensen J.J."/>
        </authorList>
    </citation>
    <scope>NUCLEOTIDE SEQUENCE</scope>
    <source>
        <strain evidence="8 9">SLA_B089</strain>
        <strain evidence="7">SLA_B245</strain>
    </source>
</reference>
<dbReference type="CDD" id="cd01166">
    <property type="entry name" value="KdgK"/>
    <property type="match status" value="1"/>
</dbReference>
<evidence type="ECO:0000256" key="1">
    <source>
        <dbReference type="ARBA" id="ARBA00010688"/>
    </source>
</evidence>
<keyword evidence="9" id="KW-1185">Reference proteome</keyword>
<keyword evidence="3" id="KW-0547">Nucleotide-binding</keyword>
<keyword evidence="2 7" id="KW-0808">Transferase</keyword>
<dbReference type="Proteomes" id="UP001288320">
    <property type="component" value="Unassembled WGS sequence"/>
</dbReference>
<dbReference type="InterPro" id="IPR029056">
    <property type="entry name" value="Ribokinase-like"/>
</dbReference>
<protein>
    <submittedName>
        <fullName evidence="7">5-dehydro-2-deoxygluconokinase</fullName>
        <ecNumber evidence="7">2.7.1.92</ecNumber>
    </submittedName>
</protein>
<dbReference type="InterPro" id="IPR030830">
    <property type="entry name" value="Myo_inos_IolC"/>
</dbReference>
<dbReference type="EMBL" id="JAWNFV010000013">
    <property type="protein sequence ID" value="MDY5140959.1"/>
    <property type="molecule type" value="Genomic_DNA"/>
</dbReference>
<dbReference type="InterPro" id="IPR023314">
    <property type="entry name" value="Myo_inos_IolC-like_sf"/>
</dbReference>
<organism evidence="7 10">
    <name type="scientific">Actinotignum timonense</name>
    <dbReference type="NCBI Taxonomy" id="1870995"/>
    <lineage>
        <taxon>Bacteria</taxon>
        <taxon>Bacillati</taxon>
        <taxon>Actinomycetota</taxon>
        <taxon>Actinomycetes</taxon>
        <taxon>Actinomycetales</taxon>
        <taxon>Actinomycetaceae</taxon>
        <taxon>Actinotignum</taxon>
    </lineage>
</organism>
<evidence type="ECO:0000313" key="10">
    <source>
        <dbReference type="Proteomes" id="UP001288320"/>
    </source>
</evidence>
<evidence type="ECO:0000259" key="6">
    <source>
        <dbReference type="Pfam" id="PF00294"/>
    </source>
</evidence>
<comment type="similarity">
    <text evidence="1">Belongs to the carbohydrate kinase PfkB family.</text>
</comment>
<evidence type="ECO:0000256" key="5">
    <source>
        <dbReference type="ARBA" id="ARBA00022840"/>
    </source>
</evidence>
<keyword evidence="5" id="KW-0067">ATP-binding</keyword>
<feature type="domain" description="Carbohydrate kinase PfkB" evidence="6">
    <location>
        <begin position="4"/>
        <end position="302"/>
    </location>
</feature>
<evidence type="ECO:0000256" key="2">
    <source>
        <dbReference type="ARBA" id="ARBA00022679"/>
    </source>
</evidence>
<dbReference type="InterPro" id="IPR050306">
    <property type="entry name" value="PfkB_Carbo_kinase"/>
</dbReference>
<dbReference type="PANTHER" id="PTHR43085:SF49">
    <property type="entry name" value="5-DEHYDRO-2-DEOXYGLUCONOKINASE"/>
    <property type="match status" value="1"/>
</dbReference>